<sequence length="167" mass="17577">MWRVLLATALGVPLLAQGPSRHEPPGVLPAVTLRDQFDGRTVLSSPPGRPVVLLASTRAGKDAAARWQRCLQDVGATAGVRVVSVADLAGVPRLLRGIIRGVMPSDTAARVLLDWEGTLARRVRGDAAPLVAAAYGTDGRLTGWEALSLEREDPAVAQRLLAGLRGP</sequence>
<organism evidence="1 2">
    <name type="scientific">Gemmatimonas phototrophica</name>
    <dbReference type="NCBI Taxonomy" id="1379270"/>
    <lineage>
        <taxon>Bacteria</taxon>
        <taxon>Pseudomonadati</taxon>
        <taxon>Gemmatimonadota</taxon>
        <taxon>Gemmatimonadia</taxon>
        <taxon>Gemmatimonadales</taxon>
        <taxon>Gemmatimonadaceae</taxon>
        <taxon>Gemmatimonas</taxon>
    </lineage>
</organism>
<name>A0A143BIR7_9BACT</name>
<evidence type="ECO:0000313" key="2">
    <source>
        <dbReference type="Proteomes" id="UP000076404"/>
    </source>
</evidence>
<dbReference type="Proteomes" id="UP000076404">
    <property type="component" value="Chromosome"/>
</dbReference>
<reference evidence="1 2" key="1">
    <citation type="journal article" date="2014" name="Proc. Natl. Acad. Sci. U.S.A.">
        <title>Functional type 2 photosynthetic reaction centers found in the rare bacterial phylum Gemmatimonadetes.</title>
        <authorList>
            <person name="Zeng Y."/>
            <person name="Feng F."/>
            <person name="Medova H."/>
            <person name="Dean J."/>
            <person name="Koblizek M."/>
        </authorList>
    </citation>
    <scope>NUCLEOTIDE SEQUENCE [LARGE SCALE GENOMIC DNA]</scope>
    <source>
        <strain evidence="1 2">AP64</strain>
    </source>
</reference>
<protein>
    <recommendedName>
        <fullName evidence="3">Thioredoxin domain-containing protein</fullName>
    </recommendedName>
</protein>
<evidence type="ECO:0008006" key="3">
    <source>
        <dbReference type="Google" id="ProtNLM"/>
    </source>
</evidence>
<reference evidence="1 2" key="2">
    <citation type="journal article" date="2016" name="Environ. Microbiol. Rep.">
        <title>Metagenomic evidence for the presence of phototrophic Gemmatimonadetes bacteria in diverse environments.</title>
        <authorList>
            <person name="Zeng Y."/>
            <person name="Baumbach J."/>
            <person name="Barbosa E.G."/>
            <person name="Azevedo V."/>
            <person name="Zhang C."/>
            <person name="Koblizek M."/>
        </authorList>
    </citation>
    <scope>NUCLEOTIDE SEQUENCE [LARGE SCALE GENOMIC DNA]</scope>
    <source>
        <strain evidence="1 2">AP64</strain>
    </source>
</reference>
<evidence type="ECO:0000313" key="1">
    <source>
        <dbReference type="EMBL" id="AMW04442.1"/>
    </source>
</evidence>
<proteinExistence type="predicted"/>
<dbReference type="KEGG" id="gph:GEMMAAP_05485"/>
<dbReference type="eggNOG" id="ENOG502ZXXY">
    <property type="taxonomic scope" value="Bacteria"/>
</dbReference>
<gene>
    <name evidence="1" type="ORF">GEMMAAP_05485</name>
</gene>
<dbReference type="EMBL" id="CP011454">
    <property type="protein sequence ID" value="AMW04442.1"/>
    <property type="molecule type" value="Genomic_DNA"/>
</dbReference>
<accession>A0A143BIR7</accession>
<keyword evidence="2" id="KW-1185">Reference proteome</keyword>
<dbReference type="AlphaFoldDB" id="A0A143BIR7"/>